<accession>X6NYN8</accession>
<feature type="repeat" description="ANK" evidence="1">
    <location>
        <begin position="153"/>
        <end position="185"/>
    </location>
</feature>
<dbReference type="Pfam" id="PF00023">
    <property type="entry name" value="Ank"/>
    <property type="match status" value="1"/>
</dbReference>
<dbReference type="Gene3D" id="1.25.40.20">
    <property type="entry name" value="Ankyrin repeat-containing domain"/>
    <property type="match status" value="1"/>
</dbReference>
<dbReference type="Proteomes" id="UP000023152">
    <property type="component" value="Unassembled WGS sequence"/>
</dbReference>
<evidence type="ECO:0000256" key="1">
    <source>
        <dbReference type="PROSITE-ProRule" id="PRU00023"/>
    </source>
</evidence>
<comment type="caution">
    <text evidence="2">The sequence shown here is derived from an EMBL/GenBank/DDBJ whole genome shotgun (WGS) entry which is preliminary data.</text>
</comment>
<sequence>MNKLLSGFSDNMWKRIVIKALEKKNQLIQSLNKNKAIEDRRDIDMEVLVFGLLTYNPRIQFNFHDDNITINSDGFKALLQCCNKQAIEWKFPTNQKWETFDDILDLRFKRPNVKKRKGRYEVVWGAAQSGDMLQLESALKFNRININDAFNEDGHSPLLLAIQEKHWKIVSYCLEKGARIDVREGAFNAKILQAPLECIIKQISKEKDKVKKKIIIDICKLLLERRAAYPMKQIEYAIDYVKDKLIDEDGVKKKNNTKTYGILLLEGAAFLLGKNPKNLEEVLDKHNLSKKERSNEGWCPSQFLIYRIFSLFKLCIQLKWRGEQIVLPEETNFKQVYKKVMEELQVQLTTYWDYITTITLPTECPELINIWSYNVVNRLTNLKPGLSNECSEISLMVGHKDHCIYLSLCKISDSILVRVENQVPYSKFHRKKFKNNCEVIQPYLLAYFQLNTSNTNKHKIWLKDYIKEATKLRNSESKKMMEHLYGINKKSQRENFPRVEKVPEIAKKWPYLPVQIDARNCHLRSDNVGYCIRTGEAIYKWSLSSSRNSI</sequence>
<reference evidence="2 3" key="1">
    <citation type="journal article" date="2013" name="Curr. Biol.">
        <title>The Genome of the Foraminiferan Reticulomyxa filosa.</title>
        <authorList>
            <person name="Glockner G."/>
            <person name="Hulsmann N."/>
            <person name="Schleicher M."/>
            <person name="Noegel A.A."/>
            <person name="Eichinger L."/>
            <person name="Gallinger C."/>
            <person name="Pawlowski J."/>
            <person name="Sierra R."/>
            <person name="Euteneuer U."/>
            <person name="Pillet L."/>
            <person name="Moustafa A."/>
            <person name="Platzer M."/>
            <person name="Groth M."/>
            <person name="Szafranski K."/>
            <person name="Schliwa M."/>
        </authorList>
    </citation>
    <scope>NUCLEOTIDE SEQUENCE [LARGE SCALE GENOMIC DNA]</scope>
</reference>
<dbReference type="EMBL" id="ASPP01005210">
    <property type="protein sequence ID" value="ETO30954.1"/>
    <property type="molecule type" value="Genomic_DNA"/>
</dbReference>
<keyword evidence="1" id="KW-0040">ANK repeat</keyword>
<keyword evidence="3" id="KW-1185">Reference proteome</keyword>
<dbReference type="PROSITE" id="PS50297">
    <property type="entry name" value="ANK_REP_REGION"/>
    <property type="match status" value="1"/>
</dbReference>
<protein>
    <submittedName>
        <fullName evidence="2">Uncharacterized protein</fullName>
    </submittedName>
</protein>
<dbReference type="AlphaFoldDB" id="X6NYN8"/>
<dbReference type="InterPro" id="IPR036770">
    <property type="entry name" value="Ankyrin_rpt-contain_sf"/>
</dbReference>
<dbReference type="PROSITE" id="PS50088">
    <property type="entry name" value="ANK_REPEAT"/>
    <property type="match status" value="1"/>
</dbReference>
<evidence type="ECO:0000313" key="3">
    <source>
        <dbReference type="Proteomes" id="UP000023152"/>
    </source>
</evidence>
<dbReference type="SUPFAM" id="SSF48403">
    <property type="entry name" value="Ankyrin repeat"/>
    <property type="match status" value="1"/>
</dbReference>
<organism evidence="2 3">
    <name type="scientific">Reticulomyxa filosa</name>
    <dbReference type="NCBI Taxonomy" id="46433"/>
    <lineage>
        <taxon>Eukaryota</taxon>
        <taxon>Sar</taxon>
        <taxon>Rhizaria</taxon>
        <taxon>Retaria</taxon>
        <taxon>Foraminifera</taxon>
        <taxon>Monothalamids</taxon>
        <taxon>Reticulomyxidae</taxon>
        <taxon>Reticulomyxa</taxon>
    </lineage>
</organism>
<name>X6NYN8_RETFI</name>
<dbReference type="InterPro" id="IPR002110">
    <property type="entry name" value="Ankyrin_rpt"/>
</dbReference>
<gene>
    <name evidence="2" type="ORF">RFI_06165</name>
</gene>
<evidence type="ECO:0000313" key="2">
    <source>
        <dbReference type="EMBL" id="ETO30954.1"/>
    </source>
</evidence>
<proteinExistence type="predicted"/>